<evidence type="ECO:0000259" key="5">
    <source>
        <dbReference type="SMART" id="SM01193"/>
    </source>
</evidence>
<dbReference type="SMART" id="SM01193">
    <property type="entry name" value="Enolase_N"/>
    <property type="match status" value="1"/>
</dbReference>
<dbReference type="EMBL" id="JBBNAF010000011">
    <property type="protein sequence ID" value="KAK9099427.1"/>
    <property type="molecule type" value="Genomic_DNA"/>
</dbReference>
<keyword evidence="7" id="KW-1185">Reference proteome</keyword>
<dbReference type="InterPro" id="IPR029017">
    <property type="entry name" value="Enolase-like_N"/>
</dbReference>
<dbReference type="Gene3D" id="3.30.390.10">
    <property type="entry name" value="Enolase-like, N-terminal domain"/>
    <property type="match status" value="1"/>
</dbReference>
<dbReference type="Proteomes" id="UP001420932">
    <property type="component" value="Unassembled WGS sequence"/>
</dbReference>
<reference evidence="6 7" key="1">
    <citation type="submission" date="2024-01" db="EMBL/GenBank/DDBJ databases">
        <title>Genome assemblies of Stephania.</title>
        <authorList>
            <person name="Yang L."/>
        </authorList>
    </citation>
    <scope>NUCLEOTIDE SEQUENCE [LARGE SCALE GENOMIC DNA]</scope>
    <source>
        <strain evidence="6">YNDBR</strain>
        <tissue evidence="6">Leaf</tissue>
    </source>
</reference>
<accession>A0AAP0EWF1</accession>
<dbReference type="GO" id="GO:0005634">
    <property type="term" value="C:nucleus"/>
    <property type="evidence" value="ECO:0007669"/>
    <property type="project" value="UniProtKB-SubCell"/>
</dbReference>
<evidence type="ECO:0000313" key="6">
    <source>
        <dbReference type="EMBL" id="KAK9099427.1"/>
    </source>
</evidence>
<dbReference type="InterPro" id="IPR039776">
    <property type="entry name" value="Pds5"/>
</dbReference>
<comment type="subcellular location">
    <subcellularLocation>
        <location evidence="1">Nucleus</location>
    </subcellularLocation>
</comment>
<name>A0AAP0EWF1_9MAGN</name>
<dbReference type="Pfam" id="PF20168">
    <property type="entry name" value="PDS5"/>
    <property type="match status" value="1"/>
</dbReference>
<keyword evidence="4" id="KW-0539">Nucleus</keyword>
<dbReference type="GO" id="GO:0000785">
    <property type="term" value="C:chromatin"/>
    <property type="evidence" value="ECO:0007669"/>
    <property type="project" value="TreeGrafter"/>
</dbReference>
<evidence type="ECO:0000256" key="4">
    <source>
        <dbReference type="ARBA" id="ARBA00023242"/>
    </source>
</evidence>
<dbReference type="Pfam" id="PF03952">
    <property type="entry name" value="Enolase_N"/>
    <property type="match status" value="1"/>
</dbReference>
<evidence type="ECO:0000313" key="7">
    <source>
        <dbReference type="Proteomes" id="UP001420932"/>
    </source>
</evidence>
<sequence length="338" mass="37666">MGRGKYCPRPTLMVGIKLPVCGLVGVSRQGITSPSRQILDAADQIAIDNYKMQQLDGIVNEWGWCKQKLGANAILAVSLAVCKAGASVKKGAPTNHVADFEQDESDSDSDKQHKLVSEIEFVIDRVLKGLRGFGEMTDQELELELNEAGTRLGDPPSLVDDLLGILDKLESCLTKVEQSPSESMRNAMEPSLKALASENIREHSDVDVKVAAASCVSEITRITAPDAPFENEQMRQYAFQVRLIDVKKVIIVRLLLVSAEAIYARRSSITIKSASICMQDLLIMHQRRLRVIEQIQIKMMESLLNLTRKIELPCLRTRFDDPPNNPNYGTRSMMEQQR</sequence>
<dbReference type="PANTHER" id="PTHR12663:SF3">
    <property type="entry name" value="SISTER CHROMATID COHESION PROTEIN PDS5 HOMOLOG C"/>
    <property type="match status" value="1"/>
</dbReference>
<protein>
    <recommendedName>
        <fullName evidence="5">Enolase N-terminal domain-containing protein</fullName>
    </recommendedName>
</protein>
<organism evidence="6 7">
    <name type="scientific">Stephania yunnanensis</name>
    <dbReference type="NCBI Taxonomy" id="152371"/>
    <lineage>
        <taxon>Eukaryota</taxon>
        <taxon>Viridiplantae</taxon>
        <taxon>Streptophyta</taxon>
        <taxon>Embryophyta</taxon>
        <taxon>Tracheophyta</taxon>
        <taxon>Spermatophyta</taxon>
        <taxon>Magnoliopsida</taxon>
        <taxon>Ranunculales</taxon>
        <taxon>Menispermaceae</taxon>
        <taxon>Menispermoideae</taxon>
        <taxon>Cissampelideae</taxon>
        <taxon>Stephania</taxon>
    </lineage>
</organism>
<evidence type="ECO:0000256" key="2">
    <source>
        <dbReference type="ARBA" id="ARBA00022763"/>
    </source>
</evidence>
<feature type="domain" description="Enolase N-terminal" evidence="5">
    <location>
        <begin position="9"/>
        <end position="97"/>
    </location>
</feature>
<dbReference type="SUPFAM" id="SSF54826">
    <property type="entry name" value="Enolase N-terminal domain-like"/>
    <property type="match status" value="1"/>
</dbReference>
<evidence type="ECO:0000256" key="1">
    <source>
        <dbReference type="ARBA" id="ARBA00004123"/>
    </source>
</evidence>
<comment type="caution">
    <text evidence="6">The sequence shown here is derived from an EMBL/GenBank/DDBJ whole genome shotgun (WGS) entry which is preliminary data.</text>
</comment>
<dbReference type="PANTHER" id="PTHR12663">
    <property type="entry name" value="ANDROGEN INDUCED INHIBITOR OF PROLIFERATION AS3 / PDS5-RELATED"/>
    <property type="match status" value="1"/>
</dbReference>
<keyword evidence="3" id="KW-0234">DNA repair</keyword>
<dbReference type="AlphaFoldDB" id="A0AAP0EWF1"/>
<proteinExistence type="predicted"/>
<dbReference type="InterPro" id="IPR020811">
    <property type="entry name" value="Enolase_N"/>
</dbReference>
<keyword evidence="2" id="KW-0227">DNA damage</keyword>
<dbReference type="GO" id="GO:0006281">
    <property type="term" value="P:DNA repair"/>
    <property type="evidence" value="ECO:0007669"/>
    <property type="project" value="UniProtKB-KW"/>
</dbReference>
<evidence type="ECO:0000256" key="3">
    <source>
        <dbReference type="ARBA" id="ARBA00023204"/>
    </source>
</evidence>
<dbReference type="GO" id="GO:0007064">
    <property type="term" value="P:mitotic sister chromatid cohesion"/>
    <property type="evidence" value="ECO:0007669"/>
    <property type="project" value="InterPro"/>
</dbReference>
<gene>
    <name evidence="6" type="ORF">Syun_026472</name>
</gene>